<dbReference type="Pfam" id="PF07690">
    <property type="entry name" value="MFS_1"/>
    <property type="match status" value="1"/>
</dbReference>
<feature type="transmembrane region" description="Helical" evidence="6">
    <location>
        <begin position="320"/>
        <end position="337"/>
    </location>
</feature>
<evidence type="ECO:0000256" key="3">
    <source>
        <dbReference type="ARBA" id="ARBA00022692"/>
    </source>
</evidence>
<dbReference type="FunFam" id="1.20.1250.20:FF:000018">
    <property type="entry name" value="MFS transporter permease"/>
    <property type="match status" value="1"/>
</dbReference>
<dbReference type="InterPro" id="IPR036259">
    <property type="entry name" value="MFS_trans_sf"/>
</dbReference>
<dbReference type="EMBL" id="JAIFTL010000056">
    <property type="protein sequence ID" value="KAG9324800.1"/>
    <property type="molecule type" value="Genomic_DNA"/>
</dbReference>
<dbReference type="PANTHER" id="PTHR43791:SF36">
    <property type="entry name" value="TRANSPORTER, PUTATIVE (AFU_ORTHOLOGUE AFUA_6G08340)-RELATED"/>
    <property type="match status" value="1"/>
</dbReference>
<feature type="transmembrane region" description="Helical" evidence="6">
    <location>
        <begin position="253"/>
        <end position="274"/>
    </location>
</feature>
<evidence type="ECO:0000256" key="1">
    <source>
        <dbReference type="ARBA" id="ARBA00004141"/>
    </source>
</evidence>
<comment type="subcellular location">
    <subcellularLocation>
        <location evidence="1">Membrane</location>
        <topology evidence="1">Multi-pass membrane protein</topology>
    </subcellularLocation>
</comment>
<feature type="transmembrane region" description="Helical" evidence="6">
    <location>
        <begin position="121"/>
        <end position="140"/>
    </location>
</feature>
<dbReference type="AlphaFoldDB" id="A0A9P8A714"/>
<evidence type="ECO:0000256" key="5">
    <source>
        <dbReference type="ARBA" id="ARBA00023136"/>
    </source>
</evidence>
<protein>
    <recommendedName>
        <fullName evidence="7">Major facilitator superfamily (MFS) profile domain-containing protein</fullName>
    </recommendedName>
</protein>
<dbReference type="GO" id="GO:0022857">
    <property type="term" value="F:transmembrane transporter activity"/>
    <property type="evidence" value="ECO:0007669"/>
    <property type="project" value="InterPro"/>
</dbReference>
<feature type="transmembrane region" description="Helical" evidence="6">
    <location>
        <begin position="286"/>
        <end position="308"/>
    </location>
</feature>
<feature type="transmembrane region" description="Helical" evidence="6">
    <location>
        <begin position="90"/>
        <end position="109"/>
    </location>
</feature>
<dbReference type="Proteomes" id="UP000717515">
    <property type="component" value="Unassembled WGS sequence"/>
</dbReference>
<keyword evidence="4 6" id="KW-1133">Transmembrane helix</keyword>
<keyword evidence="2" id="KW-0813">Transport</keyword>
<evidence type="ECO:0000259" key="7">
    <source>
        <dbReference type="PROSITE" id="PS50850"/>
    </source>
</evidence>
<dbReference type="Gene3D" id="1.20.1250.20">
    <property type="entry name" value="MFS general substrate transporter like domains"/>
    <property type="match status" value="2"/>
</dbReference>
<feature type="transmembrane region" description="Helical" evidence="6">
    <location>
        <begin position="183"/>
        <end position="205"/>
    </location>
</feature>
<evidence type="ECO:0000313" key="8">
    <source>
        <dbReference type="EMBL" id="KAG9324800.1"/>
    </source>
</evidence>
<dbReference type="GO" id="GO:0016020">
    <property type="term" value="C:membrane"/>
    <property type="evidence" value="ECO:0007669"/>
    <property type="project" value="UniProtKB-SubCell"/>
</dbReference>
<feature type="domain" description="Major facilitator superfamily (MFS) profile" evidence="7">
    <location>
        <begin position="24"/>
        <end position="439"/>
    </location>
</feature>
<organism evidence="8 9">
    <name type="scientific">Mortierella alpina</name>
    <name type="common">Oleaginous fungus</name>
    <name type="synonym">Mortierella renispora</name>
    <dbReference type="NCBI Taxonomy" id="64518"/>
    <lineage>
        <taxon>Eukaryota</taxon>
        <taxon>Fungi</taxon>
        <taxon>Fungi incertae sedis</taxon>
        <taxon>Mucoromycota</taxon>
        <taxon>Mortierellomycotina</taxon>
        <taxon>Mortierellomycetes</taxon>
        <taxon>Mortierellales</taxon>
        <taxon>Mortierellaceae</taxon>
        <taxon>Mortierella</taxon>
    </lineage>
</organism>
<feature type="transmembrane region" description="Helical" evidence="6">
    <location>
        <begin position="152"/>
        <end position="171"/>
    </location>
</feature>
<sequence>MQFEGFDPDSEEVRRVRWKVDKRLIPMLSLLYLCSYLDRVNLGNAKVANLEADLNLTSGLFNMAGSIFYIGYILGEIPANLALKKVGPKIWLPLTMIGFGGMSMCTAAVTNGAGLLATRFFLGLAESGYAPTPVFIISLWYPRREHAFRAGIFFSTATVAGAFGGLVAYGISQLQGLGGLRAWQWIFLLEGLFTVACCIIVYLILPDFPETSTFLSPAEKELNIKRLKFDAGPASSTAFSWPEFWAAFKDWKVYAFIYVGLLHAVALTSLGLFVPSITRGFGYDPIATQLMTVPIYTVACFCTLLCAYSSDRFTERGFHVAAPMFIAAVGYVLLIITRHSSLVLRYISLVICTSGVYAAIPVLLAWKPSIIGGHAKRGTAIAFVMAAVQIGGIIGGQVYRNDDAPLYVRGNATCAGILFLDVFSLLGFKYILYRENRRRDQLTPKEYEKECQGSDATDMHPDFRYIH</sequence>
<feature type="transmembrane region" description="Helical" evidence="6">
    <location>
        <begin position="60"/>
        <end position="83"/>
    </location>
</feature>
<accession>A0A9P8A714</accession>
<dbReference type="FunFam" id="1.20.1250.20:FF:000013">
    <property type="entry name" value="MFS general substrate transporter"/>
    <property type="match status" value="1"/>
</dbReference>
<keyword evidence="3 6" id="KW-0812">Transmembrane</keyword>
<dbReference type="SUPFAM" id="SSF103473">
    <property type="entry name" value="MFS general substrate transporter"/>
    <property type="match status" value="1"/>
</dbReference>
<feature type="transmembrane region" description="Helical" evidence="6">
    <location>
        <begin position="378"/>
        <end position="398"/>
    </location>
</feature>
<gene>
    <name evidence="8" type="ORF">KVV02_004673</name>
</gene>
<comment type="caution">
    <text evidence="8">The sequence shown here is derived from an EMBL/GenBank/DDBJ whole genome shotgun (WGS) entry which is preliminary data.</text>
</comment>
<dbReference type="InterPro" id="IPR011701">
    <property type="entry name" value="MFS"/>
</dbReference>
<feature type="transmembrane region" description="Helical" evidence="6">
    <location>
        <begin position="410"/>
        <end position="432"/>
    </location>
</feature>
<dbReference type="InterPro" id="IPR020846">
    <property type="entry name" value="MFS_dom"/>
</dbReference>
<proteinExistence type="predicted"/>
<evidence type="ECO:0000256" key="4">
    <source>
        <dbReference type="ARBA" id="ARBA00022989"/>
    </source>
</evidence>
<evidence type="ECO:0000256" key="2">
    <source>
        <dbReference type="ARBA" id="ARBA00022448"/>
    </source>
</evidence>
<keyword evidence="5 6" id="KW-0472">Membrane</keyword>
<dbReference type="PROSITE" id="PS50850">
    <property type="entry name" value="MFS"/>
    <property type="match status" value="1"/>
</dbReference>
<evidence type="ECO:0000313" key="9">
    <source>
        <dbReference type="Proteomes" id="UP000717515"/>
    </source>
</evidence>
<evidence type="ECO:0000256" key="6">
    <source>
        <dbReference type="SAM" id="Phobius"/>
    </source>
</evidence>
<feature type="transmembrane region" description="Helical" evidence="6">
    <location>
        <begin position="343"/>
        <end position="366"/>
    </location>
</feature>
<dbReference type="PANTHER" id="PTHR43791">
    <property type="entry name" value="PERMEASE-RELATED"/>
    <property type="match status" value="1"/>
</dbReference>
<reference evidence="8" key="1">
    <citation type="submission" date="2021-07" db="EMBL/GenBank/DDBJ databases">
        <title>Draft genome of Mortierella alpina, strain LL118, isolated from an aspen leaf litter sample.</title>
        <authorList>
            <person name="Yang S."/>
            <person name="Vinatzer B.A."/>
        </authorList>
    </citation>
    <scope>NUCLEOTIDE SEQUENCE</scope>
    <source>
        <strain evidence="8">LL118</strain>
    </source>
</reference>
<name>A0A9P8A714_MORAP</name>